<keyword evidence="3" id="KW-1185">Reference proteome</keyword>
<dbReference type="SUPFAM" id="SSF51905">
    <property type="entry name" value="FAD/NAD(P)-binding domain"/>
    <property type="match status" value="1"/>
</dbReference>
<name>A0A1I0SLG9_9SPHI</name>
<dbReference type="EMBL" id="FOJM01000002">
    <property type="protein sequence ID" value="SFA40350.1"/>
    <property type="molecule type" value="Genomic_DNA"/>
</dbReference>
<dbReference type="AlphaFoldDB" id="A0A1I0SLG9"/>
<dbReference type="InterPro" id="IPR002938">
    <property type="entry name" value="FAD-bd"/>
</dbReference>
<dbReference type="RefSeq" id="WP_090980090.1">
    <property type="nucleotide sequence ID" value="NZ_FOJM01000002.1"/>
</dbReference>
<dbReference type="InterPro" id="IPR051704">
    <property type="entry name" value="FAD_aromatic-hydroxylase"/>
</dbReference>
<dbReference type="InterPro" id="IPR036188">
    <property type="entry name" value="FAD/NAD-bd_sf"/>
</dbReference>
<dbReference type="PANTHER" id="PTHR46865:SF2">
    <property type="entry name" value="MONOOXYGENASE"/>
    <property type="match status" value="1"/>
</dbReference>
<dbReference type="Pfam" id="PF01494">
    <property type="entry name" value="FAD_binding_3"/>
    <property type="match status" value="1"/>
</dbReference>
<dbReference type="Gene3D" id="3.30.9.10">
    <property type="entry name" value="D-Amino Acid Oxidase, subunit A, domain 2"/>
    <property type="match status" value="1"/>
</dbReference>
<dbReference type="GO" id="GO:0071949">
    <property type="term" value="F:FAD binding"/>
    <property type="evidence" value="ECO:0007669"/>
    <property type="project" value="InterPro"/>
</dbReference>
<evidence type="ECO:0000313" key="2">
    <source>
        <dbReference type="EMBL" id="SFA40350.1"/>
    </source>
</evidence>
<dbReference type="OrthoDB" id="9766816at2"/>
<dbReference type="PANTHER" id="PTHR46865">
    <property type="entry name" value="OXIDOREDUCTASE-RELATED"/>
    <property type="match status" value="1"/>
</dbReference>
<dbReference type="PRINTS" id="PR00420">
    <property type="entry name" value="RNGMNOXGNASE"/>
</dbReference>
<accession>A0A1I0SLG9</accession>
<protein>
    <submittedName>
        <fullName evidence="2">2-polyprenyl-6-methoxyphenol hydroxylase</fullName>
    </submittedName>
</protein>
<reference evidence="3" key="1">
    <citation type="submission" date="2016-10" db="EMBL/GenBank/DDBJ databases">
        <authorList>
            <person name="Varghese N."/>
            <person name="Submissions S."/>
        </authorList>
    </citation>
    <scope>NUCLEOTIDE SEQUENCE [LARGE SCALE GENOMIC DNA]</scope>
    <source>
        <strain evidence="3">DSM 18130</strain>
    </source>
</reference>
<proteinExistence type="predicted"/>
<evidence type="ECO:0000313" key="3">
    <source>
        <dbReference type="Proteomes" id="UP000198836"/>
    </source>
</evidence>
<dbReference type="STRING" id="332999.SAMN04488511_10248"/>
<sequence>MKRNKNVLISGASFAGLTTAYWMQQSGYDVTVIEIGASLKKGGTPVDIKADTIEIVKRMGIFEQIKAQRVGPEKWEFKNAANQTGYSLILKHPGEEFPDTEFEMERDTLLGMIYNLVKDDVRFIFNNSIERLNESADEMEVTFRDGSSEKYAYVFGCDGIHSVVRKIWFGHESEYSHFLGQYFSIAVVDKLLVENGTYQMYSEANKGAALYAHNNKTDIIFTFRPEKELSYDFRNQQQLKEIVSNQMKGMSWRAAELEAELLQASSFYFDKFCQIKMPSWTKGRVALIGDAGYCASPAAGMGGSLAIIGATALADAFANEGHDFQKAFKTYNKKFRPFIEQIQKEAVATLDKLLPATEQQARDIWENGIAF</sequence>
<evidence type="ECO:0000259" key="1">
    <source>
        <dbReference type="Pfam" id="PF01494"/>
    </source>
</evidence>
<dbReference type="Gene3D" id="3.50.50.60">
    <property type="entry name" value="FAD/NAD(P)-binding domain"/>
    <property type="match status" value="1"/>
</dbReference>
<dbReference type="Proteomes" id="UP000198836">
    <property type="component" value="Unassembled WGS sequence"/>
</dbReference>
<gene>
    <name evidence="2" type="ORF">SAMN04488511_10248</name>
</gene>
<feature type="domain" description="FAD-binding" evidence="1">
    <location>
        <begin position="6"/>
        <end position="344"/>
    </location>
</feature>
<organism evidence="2 3">
    <name type="scientific">Pedobacter suwonensis</name>
    <dbReference type="NCBI Taxonomy" id="332999"/>
    <lineage>
        <taxon>Bacteria</taxon>
        <taxon>Pseudomonadati</taxon>
        <taxon>Bacteroidota</taxon>
        <taxon>Sphingobacteriia</taxon>
        <taxon>Sphingobacteriales</taxon>
        <taxon>Sphingobacteriaceae</taxon>
        <taxon>Pedobacter</taxon>
    </lineage>
</organism>